<dbReference type="PANTHER" id="PTHR44858">
    <property type="entry name" value="TETRATRICOPEPTIDE REPEAT PROTEIN 6"/>
    <property type="match status" value="1"/>
</dbReference>
<evidence type="ECO:0000313" key="4">
    <source>
        <dbReference type="EMBL" id="GAA0875280.1"/>
    </source>
</evidence>
<feature type="repeat" description="TPR" evidence="3">
    <location>
        <begin position="160"/>
        <end position="193"/>
    </location>
</feature>
<keyword evidence="1" id="KW-0677">Repeat</keyword>
<organism evidence="4 5">
    <name type="scientific">Wandonia haliotis</name>
    <dbReference type="NCBI Taxonomy" id="574963"/>
    <lineage>
        <taxon>Bacteria</taxon>
        <taxon>Pseudomonadati</taxon>
        <taxon>Bacteroidota</taxon>
        <taxon>Flavobacteriia</taxon>
        <taxon>Flavobacteriales</taxon>
        <taxon>Crocinitomicaceae</taxon>
        <taxon>Wandonia</taxon>
    </lineage>
</organism>
<dbReference type="RefSeq" id="WP_343786596.1">
    <property type="nucleotide sequence ID" value="NZ_BAAAFH010000011.1"/>
</dbReference>
<dbReference type="PROSITE" id="PS50293">
    <property type="entry name" value="TPR_REGION"/>
    <property type="match status" value="1"/>
</dbReference>
<name>A0ABN1MPN2_9FLAO</name>
<gene>
    <name evidence="4" type="ORF">GCM10009118_16890</name>
</gene>
<protein>
    <recommendedName>
        <fullName evidence="6">Tetratricopeptide repeat protein</fullName>
    </recommendedName>
</protein>
<dbReference type="Proteomes" id="UP001501126">
    <property type="component" value="Unassembled WGS sequence"/>
</dbReference>
<dbReference type="InterPro" id="IPR050498">
    <property type="entry name" value="Ycf3"/>
</dbReference>
<dbReference type="SUPFAM" id="SSF48452">
    <property type="entry name" value="TPR-like"/>
    <property type="match status" value="2"/>
</dbReference>
<keyword evidence="5" id="KW-1185">Reference proteome</keyword>
<dbReference type="InterPro" id="IPR011990">
    <property type="entry name" value="TPR-like_helical_dom_sf"/>
</dbReference>
<feature type="repeat" description="TPR" evidence="3">
    <location>
        <begin position="55"/>
        <end position="88"/>
    </location>
</feature>
<dbReference type="Pfam" id="PF13432">
    <property type="entry name" value="TPR_16"/>
    <property type="match status" value="1"/>
</dbReference>
<dbReference type="InterPro" id="IPR019734">
    <property type="entry name" value="TPR_rpt"/>
</dbReference>
<evidence type="ECO:0000256" key="3">
    <source>
        <dbReference type="PROSITE-ProRule" id="PRU00339"/>
    </source>
</evidence>
<dbReference type="PROSITE" id="PS50005">
    <property type="entry name" value="TPR"/>
    <property type="match status" value="2"/>
</dbReference>
<dbReference type="Gene3D" id="1.25.40.10">
    <property type="entry name" value="Tetratricopeptide repeat domain"/>
    <property type="match status" value="3"/>
</dbReference>
<sequence>MKQILIIVVLLFSTPLILAQDNPIIETLDSLFDSGQFEKLQKLTEQELQKDSTNYTFLFYSAHSFYEQGYYQEAYDQFTRTILMYPDSGILYNNRGRLLLEVREFQAAYDDYNIELKLAQDDQSRKSALLNISAVQLSVRDYENAAVTLEKAYKIDSSDTGILINLASAYSDLGKKRDAIKYLERAIQLDPDFYPSISNLGFIYLELEEYSQALNYFDIVLTKFGNNSFTLNNRGYAKHKLGDNTGALQDIDQSLQIDPINSYAYRNRALVYLQLGKINEACEDLYRANANDFTIMYGDEVNQLIDLHCK</sequence>
<dbReference type="Pfam" id="PF00515">
    <property type="entry name" value="TPR_1"/>
    <property type="match status" value="1"/>
</dbReference>
<reference evidence="4 5" key="1">
    <citation type="journal article" date="2019" name="Int. J. Syst. Evol. Microbiol.">
        <title>The Global Catalogue of Microorganisms (GCM) 10K type strain sequencing project: providing services to taxonomists for standard genome sequencing and annotation.</title>
        <authorList>
            <consortium name="The Broad Institute Genomics Platform"/>
            <consortium name="The Broad Institute Genome Sequencing Center for Infectious Disease"/>
            <person name="Wu L."/>
            <person name="Ma J."/>
        </authorList>
    </citation>
    <scope>NUCLEOTIDE SEQUENCE [LARGE SCALE GENOMIC DNA]</scope>
    <source>
        <strain evidence="4 5">JCM 16083</strain>
    </source>
</reference>
<dbReference type="EMBL" id="BAAAFH010000011">
    <property type="protein sequence ID" value="GAA0875280.1"/>
    <property type="molecule type" value="Genomic_DNA"/>
</dbReference>
<comment type="caution">
    <text evidence="4">The sequence shown here is derived from an EMBL/GenBank/DDBJ whole genome shotgun (WGS) entry which is preliminary data.</text>
</comment>
<keyword evidence="2 3" id="KW-0802">TPR repeat</keyword>
<evidence type="ECO:0008006" key="6">
    <source>
        <dbReference type="Google" id="ProtNLM"/>
    </source>
</evidence>
<dbReference type="SMART" id="SM00028">
    <property type="entry name" value="TPR"/>
    <property type="match status" value="7"/>
</dbReference>
<dbReference type="Pfam" id="PF13431">
    <property type="entry name" value="TPR_17"/>
    <property type="match status" value="1"/>
</dbReference>
<proteinExistence type="predicted"/>
<evidence type="ECO:0000256" key="1">
    <source>
        <dbReference type="ARBA" id="ARBA00022737"/>
    </source>
</evidence>
<dbReference type="PANTHER" id="PTHR44858:SF1">
    <property type="entry name" value="UDP-N-ACETYLGLUCOSAMINE--PEPTIDE N-ACETYLGLUCOSAMINYLTRANSFERASE SPINDLY-RELATED"/>
    <property type="match status" value="1"/>
</dbReference>
<evidence type="ECO:0000313" key="5">
    <source>
        <dbReference type="Proteomes" id="UP001501126"/>
    </source>
</evidence>
<evidence type="ECO:0000256" key="2">
    <source>
        <dbReference type="ARBA" id="ARBA00022803"/>
    </source>
</evidence>
<accession>A0ABN1MPN2</accession>
<dbReference type="NCBIfam" id="NF047558">
    <property type="entry name" value="TPR_END_plus"/>
    <property type="match status" value="1"/>
</dbReference>